<evidence type="ECO:0000259" key="2">
    <source>
        <dbReference type="Pfam" id="PF02720"/>
    </source>
</evidence>
<evidence type="ECO:0000313" key="4">
    <source>
        <dbReference type="Proteomes" id="UP001560045"/>
    </source>
</evidence>
<dbReference type="Pfam" id="PF02720">
    <property type="entry name" value="DUF222"/>
    <property type="match status" value="1"/>
</dbReference>
<dbReference type="InterPro" id="IPR003615">
    <property type="entry name" value="HNH_nuc"/>
</dbReference>
<feature type="domain" description="DUF222" evidence="2">
    <location>
        <begin position="83"/>
        <end position="298"/>
    </location>
</feature>
<accession>A0ABV3XEQ7</accession>
<gene>
    <name evidence="3" type="ORF">ABQ292_11905</name>
</gene>
<dbReference type="GO" id="GO:0004519">
    <property type="term" value="F:endonuclease activity"/>
    <property type="evidence" value="ECO:0007669"/>
    <property type="project" value="UniProtKB-KW"/>
</dbReference>
<dbReference type="InterPro" id="IPR003870">
    <property type="entry name" value="DUF222"/>
</dbReference>
<proteinExistence type="predicted"/>
<dbReference type="RefSeq" id="WP_369206522.1">
    <property type="nucleotide sequence ID" value="NZ_JBFNXQ010000032.1"/>
</dbReference>
<dbReference type="CDD" id="cd00085">
    <property type="entry name" value="HNHc"/>
    <property type="match status" value="1"/>
</dbReference>
<feature type="compositionally biased region" description="Basic and acidic residues" evidence="1">
    <location>
        <begin position="325"/>
        <end position="340"/>
    </location>
</feature>
<organism evidence="3 4">
    <name type="scientific">Geodermatophilus maliterrae</name>
    <dbReference type="NCBI Taxonomy" id="3162531"/>
    <lineage>
        <taxon>Bacteria</taxon>
        <taxon>Bacillati</taxon>
        <taxon>Actinomycetota</taxon>
        <taxon>Actinomycetes</taxon>
        <taxon>Geodermatophilales</taxon>
        <taxon>Geodermatophilaceae</taxon>
        <taxon>Geodermatophilus</taxon>
    </lineage>
</organism>
<comment type="caution">
    <text evidence="3">The sequence shown here is derived from an EMBL/GenBank/DDBJ whole genome shotgun (WGS) entry which is preliminary data.</text>
</comment>
<evidence type="ECO:0000313" key="3">
    <source>
        <dbReference type="EMBL" id="MEX5719062.1"/>
    </source>
</evidence>
<dbReference type="Proteomes" id="UP001560045">
    <property type="component" value="Unassembled WGS sequence"/>
</dbReference>
<feature type="compositionally biased region" description="Low complexity" evidence="1">
    <location>
        <begin position="490"/>
        <end position="503"/>
    </location>
</feature>
<keyword evidence="3" id="KW-0540">Nuclease</keyword>
<keyword evidence="3" id="KW-0378">Hydrolase</keyword>
<sequence length="590" mass="62056">MDDVLTAVLQPPVGLSSGPWGAVQAADREIARQTAVRARAVAAFAAGRPASADRAQGERGAMSPQQWAARPAVLRPVSEWAVQELRVALSLTAEAAEALLARSLTLVHRLPRTLDALEAGALHPGHVWPLLNEVAPIADDALRAEVERGLLAWAAGRVTTPAQLGDKARREVLKRNARTAADDLARVVRQRGIPVRPDRTDGMAVVSALLTTPEAAALYRALGAYADALPDDPGDVRTRGQQMADCLLDLVLRPTGTGLPPVQVTLTVIAPAGALLGGDAPCEIDGQVVPAEMVRALLTALTGHPLVTSAAPVDVRSASTGTAVEPRRPDSAVEPRRPDSAVEGDPEDGRALQHISPAEAARNETEAGELSSWWAEMARRILAGEVDDSDPDPPPEEELLRWLEHDGAPPDECSDDSPADVDPPPGPDRFPHPDAADAGDGWWARADRAVADAGTALLAAQRALGHAHRLVRTAEHAAAADEATWQAGLGAPPPTAGYTPGAALDRHTRARDRRCRFPGCRRRVPHGGQLDHGTPWPAGPTAAGNLAGYCTTDHRGKHQAPGWQHDLAGDGTLTLTTPTGLTTATTPPPY</sequence>
<dbReference type="EMBL" id="JBFNXQ010000032">
    <property type="protein sequence ID" value="MEX5719062.1"/>
    <property type="molecule type" value="Genomic_DNA"/>
</dbReference>
<feature type="region of interest" description="Disordered" evidence="1">
    <location>
        <begin position="490"/>
        <end position="509"/>
    </location>
</feature>
<feature type="region of interest" description="Disordered" evidence="1">
    <location>
        <begin position="406"/>
        <end position="440"/>
    </location>
</feature>
<feature type="region of interest" description="Disordered" evidence="1">
    <location>
        <begin position="316"/>
        <end position="351"/>
    </location>
</feature>
<reference evidence="3 4" key="1">
    <citation type="submission" date="2024-06" db="EMBL/GenBank/DDBJ databases">
        <title>Draft genome sequence of Geodermatophilus badlandi, a novel member of the Geodermatophilaceae isolated from badland sedimentary rocks in the Red desert, Wyoming, USA.</title>
        <authorList>
            <person name="Ben Tekaya S."/>
            <person name="Nouioui I."/>
            <person name="Flores G.M."/>
            <person name="Shaal M.N."/>
            <person name="Bredoire F."/>
            <person name="Basile F."/>
            <person name="Van Diepen L."/>
            <person name="Ward N.L."/>
        </authorList>
    </citation>
    <scope>NUCLEOTIDE SEQUENCE [LARGE SCALE GENOMIC DNA]</scope>
    <source>
        <strain evidence="3 4">WL48A</strain>
    </source>
</reference>
<name>A0ABV3XEQ7_9ACTN</name>
<evidence type="ECO:0000256" key="1">
    <source>
        <dbReference type="SAM" id="MobiDB-lite"/>
    </source>
</evidence>
<keyword evidence="3" id="KW-0255">Endonuclease</keyword>
<keyword evidence="4" id="KW-1185">Reference proteome</keyword>
<protein>
    <submittedName>
        <fullName evidence="3">HNH endonuclease</fullName>
    </submittedName>
</protein>
<feature type="region of interest" description="Disordered" evidence="1">
    <location>
        <begin position="571"/>
        <end position="590"/>
    </location>
</feature>